<dbReference type="AlphaFoldDB" id="A0A1Q6A5H4"/>
<sequence>MLNTEEIQFYLHLFKGLSISDLTGLFNMAHTRKIPAEGIYIQKGAFAPKLAFIKKGLIRAYHLKENGDEITLLLRWENQFIASHDVIILQQPSRFTYQAMEDTTLLEIDYNKAQSLLDNNPKLSAHRNLFLLHMLAESLERVESFVLLSAGERYLKLLKEKPDIANRVPDKHLATLLGITPVSLSRIRKRIASGHKH</sequence>
<dbReference type="EMBL" id="MPPL01000001">
    <property type="protein sequence ID" value="OKS89259.1"/>
    <property type="molecule type" value="Genomic_DNA"/>
</dbReference>
<dbReference type="InterPro" id="IPR018490">
    <property type="entry name" value="cNMP-bd_dom_sf"/>
</dbReference>
<dbReference type="RefSeq" id="WP_074492144.1">
    <property type="nucleotide sequence ID" value="NZ_FPAM01000003.1"/>
</dbReference>
<name>A0A1Q6A5H4_9SPHI</name>
<gene>
    <name evidence="2" type="ORF">RG47T_4743</name>
</gene>
<reference evidence="2 3" key="1">
    <citation type="submission" date="2016-11" db="EMBL/GenBank/DDBJ databases">
        <title>Whole Genome Sequencing of Mucilaginibacter polytrichastri RG4-7(T) isolated from the moss sample.</title>
        <authorList>
            <person name="Li Y."/>
        </authorList>
    </citation>
    <scope>NUCLEOTIDE SEQUENCE [LARGE SCALE GENOMIC DNA]</scope>
    <source>
        <strain evidence="2 3">RG4-7</strain>
    </source>
</reference>
<evidence type="ECO:0000313" key="2">
    <source>
        <dbReference type="EMBL" id="OKS89259.1"/>
    </source>
</evidence>
<comment type="caution">
    <text evidence="2">The sequence shown here is derived from an EMBL/GenBank/DDBJ whole genome shotgun (WGS) entry which is preliminary data.</text>
</comment>
<dbReference type="Proteomes" id="UP000186720">
    <property type="component" value="Unassembled WGS sequence"/>
</dbReference>
<accession>A0A1Q6A5H4</accession>
<evidence type="ECO:0000259" key="1">
    <source>
        <dbReference type="PROSITE" id="PS50042"/>
    </source>
</evidence>
<proteinExistence type="predicted"/>
<keyword evidence="3" id="KW-1185">Reference proteome</keyword>
<dbReference type="STRING" id="1302689.RG47T_4743"/>
<dbReference type="Gene3D" id="2.60.120.10">
    <property type="entry name" value="Jelly Rolls"/>
    <property type="match status" value="1"/>
</dbReference>
<evidence type="ECO:0000313" key="3">
    <source>
        <dbReference type="Proteomes" id="UP000186720"/>
    </source>
</evidence>
<protein>
    <recommendedName>
        <fullName evidence="1">Cyclic nucleotide-binding domain-containing protein</fullName>
    </recommendedName>
</protein>
<dbReference type="SUPFAM" id="SSF51206">
    <property type="entry name" value="cAMP-binding domain-like"/>
    <property type="match status" value="1"/>
</dbReference>
<organism evidence="2 3">
    <name type="scientific">Mucilaginibacter polytrichastri</name>
    <dbReference type="NCBI Taxonomy" id="1302689"/>
    <lineage>
        <taxon>Bacteria</taxon>
        <taxon>Pseudomonadati</taxon>
        <taxon>Bacteroidota</taxon>
        <taxon>Sphingobacteriia</taxon>
        <taxon>Sphingobacteriales</taxon>
        <taxon>Sphingobacteriaceae</taxon>
        <taxon>Mucilaginibacter</taxon>
    </lineage>
</organism>
<dbReference type="PROSITE" id="PS50042">
    <property type="entry name" value="CNMP_BINDING_3"/>
    <property type="match status" value="1"/>
</dbReference>
<feature type="domain" description="Cyclic nucleotide-binding" evidence="1">
    <location>
        <begin position="13"/>
        <end position="117"/>
    </location>
</feature>
<dbReference type="Pfam" id="PF00027">
    <property type="entry name" value="cNMP_binding"/>
    <property type="match status" value="1"/>
</dbReference>
<dbReference type="OrthoDB" id="758145at2"/>
<dbReference type="InterPro" id="IPR014710">
    <property type="entry name" value="RmlC-like_jellyroll"/>
</dbReference>
<dbReference type="InterPro" id="IPR000595">
    <property type="entry name" value="cNMP-bd_dom"/>
</dbReference>